<keyword evidence="1" id="KW-0812">Transmembrane</keyword>
<keyword evidence="5" id="KW-1185">Reference proteome</keyword>
<name>A0A345NKL6_9MICO</name>
<evidence type="ECO:0000256" key="1">
    <source>
        <dbReference type="SAM" id="Phobius"/>
    </source>
</evidence>
<dbReference type="Pfam" id="PF07452">
    <property type="entry name" value="CHRD"/>
    <property type="match status" value="1"/>
</dbReference>
<sequence>MRKKFSTALAVLAAPSLVALPLLAAPAMAAPTTADDHQTELMATLDELNDSGGSGTAWAKVEGTSVWLSLEVQGLLDDAPHAQHIHIGGTNSCPDPSMKGSGPGGAIRTTDAVDSYGMVAVSLTTGEAMTDADHALDVAHFPGTGSYTYERTIEVPEDVAAQLADGKGVVVVHGVDHDGSGAYDGDQMSDLDPSLPTEATDPALCGELVVSQMQAPAGGVQTGGGSTEGMEDLGLLVGGGALAGLGVAFLAVRSRRTDES</sequence>
<accession>A0A345NKL6</accession>
<dbReference type="EMBL" id="CP031229">
    <property type="protein sequence ID" value="AXH95574.1"/>
    <property type="molecule type" value="Genomic_DNA"/>
</dbReference>
<proteinExistence type="predicted"/>
<feature type="chain" id="PRO_5016616937" description="CHRD domain-containing protein" evidence="2">
    <location>
        <begin position="30"/>
        <end position="260"/>
    </location>
</feature>
<dbReference type="OrthoDB" id="2991218at2"/>
<dbReference type="Proteomes" id="UP000253790">
    <property type="component" value="Chromosome"/>
</dbReference>
<evidence type="ECO:0000313" key="4">
    <source>
        <dbReference type="EMBL" id="AXH95574.1"/>
    </source>
</evidence>
<evidence type="ECO:0000259" key="3">
    <source>
        <dbReference type="Pfam" id="PF07452"/>
    </source>
</evidence>
<protein>
    <recommendedName>
        <fullName evidence="3">CHRD domain-containing protein</fullName>
    </recommendedName>
</protein>
<dbReference type="RefSeq" id="WP_114927339.1">
    <property type="nucleotide sequence ID" value="NZ_CP031229.1"/>
</dbReference>
<dbReference type="InterPro" id="IPR010895">
    <property type="entry name" value="CHRD"/>
</dbReference>
<evidence type="ECO:0000313" key="5">
    <source>
        <dbReference type="Proteomes" id="UP000253790"/>
    </source>
</evidence>
<gene>
    <name evidence="4" type="ORF">DV701_05055</name>
</gene>
<keyword evidence="1" id="KW-1133">Transmembrane helix</keyword>
<organism evidence="4 5">
    <name type="scientific">Ornithinimicrobium avium</name>
    <dbReference type="NCBI Taxonomy" id="2283195"/>
    <lineage>
        <taxon>Bacteria</taxon>
        <taxon>Bacillati</taxon>
        <taxon>Actinomycetota</taxon>
        <taxon>Actinomycetes</taxon>
        <taxon>Micrococcales</taxon>
        <taxon>Ornithinimicrobiaceae</taxon>
        <taxon>Ornithinimicrobium</taxon>
    </lineage>
</organism>
<dbReference type="KEGG" id="orn:DV701_05055"/>
<feature type="domain" description="CHRD" evidence="3">
    <location>
        <begin position="49"/>
        <end position="179"/>
    </location>
</feature>
<dbReference type="AlphaFoldDB" id="A0A345NKL6"/>
<keyword evidence="2" id="KW-0732">Signal</keyword>
<reference evidence="4 5" key="1">
    <citation type="submission" date="2018-07" db="EMBL/GenBank/DDBJ databases">
        <title>Complete genome sequencing of Ornithinimicrobium sp. AMA3305.</title>
        <authorList>
            <person name="Bae J.-W."/>
        </authorList>
    </citation>
    <scope>NUCLEOTIDE SEQUENCE [LARGE SCALE GENOMIC DNA]</scope>
    <source>
        <strain evidence="4 5">AMA3305</strain>
    </source>
</reference>
<feature type="transmembrane region" description="Helical" evidence="1">
    <location>
        <begin position="233"/>
        <end position="252"/>
    </location>
</feature>
<feature type="signal peptide" evidence="2">
    <location>
        <begin position="1"/>
        <end position="29"/>
    </location>
</feature>
<evidence type="ECO:0000256" key="2">
    <source>
        <dbReference type="SAM" id="SignalP"/>
    </source>
</evidence>
<keyword evidence="1" id="KW-0472">Membrane</keyword>